<evidence type="ECO:0000313" key="1">
    <source>
        <dbReference type="EMBL" id="VZO36659.1"/>
    </source>
</evidence>
<dbReference type="InterPro" id="IPR027417">
    <property type="entry name" value="P-loop_NTPase"/>
</dbReference>
<organism evidence="1 2">
    <name type="scientific">Occultella aeris</name>
    <dbReference type="NCBI Taxonomy" id="2761496"/>
    <lineage>
        <taxon>Bacteria</taxon>
        <taxon>Bacillati</taxon>
        <taxon>Actinomycetota</taxon>
        <taxon>Actinomycetes</taxon>
        <taxon>Micrococcales</taxon>
        <taxon>Ruaniaceae</taxon>
        <taxon>Occultella</taxon>
    </lineage>
</organism>
<accession>A0A7M4DI93</accession>
<name>A0A7M4DI93_9MICO</name>
<dbReference type="Proteomes" id="UP000419743">
    <property type="component" value="Unassembled WGS sequence"/>
</dbReference>
<evidence type="ECO:0008006" key="3">
    <source>
        <dbReference type="Google" id="ProtNLM"/>
    </source>
</evidence>
<protein>
    <recommendedName>
        <fullName evidence="3">HPr kinase</fullName>
    </recommendedName>
</protein>
<evidence type="ECO:0000313" key="2">
    <source>
        <dbReference type="Proteomes" id="UP000419743"/>
    </source>
</evidence>
<dbReference type="RefSeq" id="WP_156740651.1">
    <property type="nucleotide sequence ID" value="NZ_CACRYJ010000025.1"/>
</dbReference>
<sequence>MNITKLYGLNLDSELPLHQTRPADGPTDVTIRLGAPMEATEDVPPGRVLLHLDGDKQYYSATDTGSGYLLRFYRTCDFELDQDLTTVTVRLVHGADPARAGVLAAGTMLSFLLAMRGRPVLHASAVQIGDSALAFVGRSGMGKSTMATLMCADGARLITDDVLHLDLEAAPPRCHLGATEVRLRKAAGDLAARFTVPPVHRVTGDDRDALATRPAETDRLPLRAIVIPAPDHSDQEREPEFIRVSQRDALLHLLMFPRIVGWEDPAAVDQQFQHLSDVVETVPVYVARLPWGPPFPTSIAAQVLAAVGLDQPVASVSTPAR</sequence>
<keyword evidence="2" id="KW-1185">Reference proteome</keyword>
<comment type="caution">
    <text evidence="1">The sequence shown here is derived from an EMBL/GenBank/DDBJ whole genome shotgun (WGS) entry which is preliminary data.</text>
</comment>
<dbReference type="EMBL" id="CACRYJ010000025">
    <property type="protein sequence ID" value="VZO36659.1"/>
    <property type="molecule type" value="Genomic_DNA"/>
</dbReference>
<gene>
    <name evidence="1" type="ORF">HALOF300_01844</name>
</gene>
<dbReference type="Gene3D" id="3.40.50.300">
    <property type="entry name" value="P-loop containing nucleotide triphosphate hydrolases"/>
    <property type="match status" value="1"/>
</dbReference>
<proteinExistence type="predicted"/>
<reference evidence="1 2" key="1">
    <citation type="submission" date="2019-11" db="EMBL/GenBank/DDBJ databases">
        <authorList>
            <person name="Criscuolo A."/>
        </authorList>
    </citation>
    <scope>NUCLEOTIDE SEQUENCE [LARGE SCALE GENOMIC DNA]</scope>
    <source>
        <strain evidence="1">CIP111667</strain>
    </source>
</reference>
<dbReference type="SUPFAM" id="SSF53795">
    <property type="entry name" value="PEP carboxykinase-like"/>
    <property type="match status" value="1"/>
</dbReference>
<dbReference type="AlphaFoldDB" id="A0A7M4DI93"/>